<feature type="domain" description="Helicase C-terminal" evidence="2">
    <location>
        <begin position="40"/>
        <end position="185"/>
    </location>
</feature>
<dbReference type="STRING" id="933801.Ahos_1759"/>
<dbReference type="GO" id="GO:0016787">
    <property type="term" value="F:hydrolase activity"/>
    <property type="evidence" value="ECO:0007669"/>
    <property type="project" value="UniProtKB-KW"/>
</dbReference>
<keyword evidence="3" id="KW-0547">Nucleotide-binding</keyword>
<dbReference type="Pfam" id="PF00271">
    <property type="entry name" value="Helicase_C"/>
    <property type="match status" value="1"/>
</dbReference>
<evidence type="ECO:0000313" key="4">
    <source>
        <dbReference type="Proteomes" id="UP000008458"/>
    </source>
</evidence>
<organism evidence="3 4">
    <name type="scientific">Acidianus hospitalis (strain W1)</name>
    <dbReference type="NCBI Taxonomy" id="933801"/>
    <lineage>
        <taxon>Archaea</taxon>
        <taxon>Thermoproteota</taxon>
        <taxon>Thermoprotei</taxon>
        <taxon>Sulfolobales</taxon>
        <taxon>Sulfolobaceae</taxon>
        <taxon>Acidianus</taxon>
    </lineage>
</organism>
<sequence>MLGKEPDSKYQFTYPKEPPAIEDYYNFDLLEPKEEYLIRNINRLLEEYKSKIIIFTEYLSTLQRLESVFERHNIRFLSVNGKIRQNDRHEIIRQFKNDKEINVLLATDVAGEGLNMQFANLQINYDLPWSPLKLEQRFGRLHRYGQKKTVYLINLYVENTLDSRIVELLINKFYEISKRLGVDWIFDYIGDFVGEREILQVIQGNPISIDMNKISYIRSSVASPKEINLDYVKEFIKKNEYILNKNNDLFNIIYLIDNARQIAEECNTKYIS</sequence>
<keyword evidence="1" id="KW-0378">Hydrolase</keyword>
<name>F4B6U3_ACIHW</name>
<dbReference type="eggNOG" id="arCOG00871">
    <property type="taxonomic scope" value="Archaea"/>
</dbReference>
<dbReference type="SUPFAM" id="SSF52540">
    <property type="entry name" value="P-loop containing nucleoside triphosphate hydrolases"/>
    <property type="match status" value="1"/>
</dbReference>
<evidence type="ECO:0000259" key="2">
    <source>
        <dbReference type="PROSITE" id="PS51194"/>
    </source>
</evidence>
<dbReference type="RefSeq" id="WP_013776551.1">
    <property type="nucleotide sequence ID" value="NC_015518.1"/>
</dbReference>
<proteinExistence type="predicted"/>
<dbReference type="GeneID" id="10601259"/>
<dbReference type="InterPro" id="IPR027417">
    <property type="entry name" value="P-loop_NTPase"/>
</dbReference>
<dbReference type="PANTHER" id="PTHR45766">
    <property type="entry name" value="DNA ANNEALING HELICASE AND ENDONUCLEASE ZRANB3 FAMILY MEMBER"/>
    <property type="match status" value="1"/>
</dbReference>
<keyword evidence="3" id="KW-0347">Helicase</keyword>
<dbReference type="EMBL" id="CP002535">
    <property type="protein sequence ID" value="AEE94636.1"/>
    <property type="molecule type" value="Genomic_DNA"/>
</dbReference>
<dbReference type="Gene3D" id="3.40.50.300">
    <property type="entry name" value="P-loop containing nucleotide triphosphate hydrolases"/>
    <property type="match status" value="1"/>
</dbReference>
<dbReference type="InterPro" id="IPR049730">
    <property type="entry name" value="SNF2/RAD54-like_C"/>
</dbReference>
<gene>
    <name evidence="3" type="ordered locus">Ahos_1759</name>
</gene>
<dbReference type="GO" id="GO:0004386">
    <property type="term" value="F:helicase activity"/>
    <property type="evidence" value="ECO:0007669"/>
    <property type="project" value="UniProtKB-KW"/>
</dbReference>
<dbReference type="PANTHER" id="PTHR45766:SF6">
    <property type="entry name" value="SWI_SNF-RELATED MATRIX-ASSOCIATED ACTIN-DEPENDENT REGULATOR OF CHROMATIN SUBFAMILY A-LIKE PROTEIN 1"/>
    <property type="match status" value="1"/>
</dbReference>
<dbReference type="AlphaFoldDB" id="F4B6U3"/>
<accession>F4B6U3</accession>
<evidence type="ECO:0000256" key="1">
    <source>
        <dbReference type="ARBA" id="ARBA00022801"/>
    </source>
</evidence>
<dbReference type="KEGG" id="aho:Ahos_1759"/>
<dbReference type="InterPro" id="IPR001650">
    <property type="entry name" value="Helicase_C-like"/>
</dbReference>
<dbReference type="HOGENOM" id="CLU_1021569_0_0_2"/>
<dbReference type="PROSITE" id="PS51194">
    <property type="entry name" value="HELICASE_CTER"/>
    <property type="match status" value="1"/>
</dbReference>
<keyword evidence="4" id="KW-1185">Reference proteome</keyword>
<dbReference type="Proteomes" id="UP000008458">
    <property type="component" value="Chromosome"/>
</dbReference>
<protein>
    <submittedName>
        <fullName evidence="3">Helicase superfamily c-terminal domain protein</fullName>
    </submittedName>
</protein>
<evidence type="ECO:0000313" key="3">
    <source>
        <dbReference type="EMBL" id="AEE94636.1"/>
    </source>
</evidence>
<dbReference type="SMART" id="SM00490">
    <property type="entry name" value="HELICc"/>
    <property type="match status" value="1"/>
</dbReference>
<reference key="2">
    <citation type="journal article" date="2011" name="Extremophiles">
        <title>Genomic analyses of Acidianus hospitalis W1 a host for studying crenarchaeal virus and plasmid life cycles.</title>
        <authorList>
            <person name="You X.Y."/>
            <person name="Liu C."/>
            <person name="Wang S.Y."/>
            <person name="Jiang C.Y."/>
            <person name="Shah S.A."/>
            <person name="Prangishvili D."/>
            <person name="Liu S.J."/>
            <person name="Garrett R.A."/>
        </authorList>
    </citation>
    <scope>NUCLEOTIDE SEQUENCE</scope>
    <source>
        <strain>W1</strain>
    </source>
</reference>
<reference evidence="3 4" key="1">
    <citation type="journal article" date="2011" name="Extremophiles">
        <title>Genomic analysis of Acidianus hospitalis W1 a host for studying crenarchaeal virus and plasmid life cycles.</title>
        <authorList>
            <person name="You X.Y."/>
            <person name="Liu C."/>
            <person name="Wang S.Y."/>
            <person name="Jiang C.Y."/>
            <person name="Shah S.A."/>
            <person name="Prangishvili D."/>
            <person name="She Q."/>
            <person name="Liu S.J."/>
            <person name="Garrett R.A."/>
        </authorList>
    </citation>
    <scope>NUCLEOTIDE SEQUENCE [LARGE SCALE GENOMIC DNA]</scope>
    <source>
        <strain evidence="3 4">W1</strain>
    </source>
</reference>
<dbReference type="OrthoDB" id="41184at2157"/>
<dbReference type="CDD" id="cd18793">
    <property type="entry name" value="SF2_C_SNF"/>
    <property type="match status" value="1"/>
</dbReference>
<keyword evidence="3" id="KW-0067">ATP-binding</keyword>